<evidence type="ECO:0000313" key="3">
    <source>
        <dbReference type="Proteomes" id="UP001360953"/>
    </source>
</evidence>
<feature type="transmembrane region" description="Helical" evidence="1">
    <location>
        <begin position="124"/>
        <end position="142"/>
    </location>
</feature>
<dbReference type="Proteomes" id="UP001360953">
    <property type="component" value="Unassembled WGS sequence"/>
</dbReference>
<proteinExistence type="predicted"/>
<reference evidence="2 3" key="1">
    <citation type="submission" date="2024-04" db="EMBL/GenBank/DDBJ databases">
        <title>Phyllosticta paracitricarpa is synonymous to the EU quarantine fungus P. citricarpa based on phylogenomic analyses.</title>
        <authorList>
            <consortium name="Lawrence Berkeley National Laboratory"/>
            <person name="Van ingen-buijs V.A."/>
            <person name="Van westerhoven A.C."/>
            <person name="Haridas S."/>
            <person name="Skiadas P."/>
            <person name="Martin F."/>
            <person name="Groenewald J.Z."/>
            <person name="Crous P.W."/>
            <person name="Seidl M.F."/>
        </authorList>
    </citation>
    <scope>NUCLEOTIDE SEQUENCE [LARGE SCALE GENOMIC DNA]</scope>
    <source>
        <strain evidence="2 3">CPC 17464</strain>
    </source>
</reference>
<keyword evidence="1" id="KW-0812">Transmembrane</keyword>
<evidence type="ECO:0000313" key="2">
    <source>
        <dbReference type="EMBL" id="KAK7533243.1"/>
    </source>
</evidence>
<keyword evidence="1" id="KW-1133">Transmembrane helix</keyword>
<dbReference type="RefSeq" id="XP_066652636.1">
    <property type="nucleotide sequence ID" value="XM_066801261.1"/>
</dbReference>
<protein>
    <recommendedName>
        <fullName evidence="4">Transmembrane protein</fullName>
    </recommendedName>
</protein>
<keyword evidence="1" id="KW-0472">Membrane</keyword>
<evidence type="ECO:0000256" key="1">
    <source>
        <dbReference type="SAM" id="Phobius"/>
    </source>
</evidence>
<evidence type="ECO:0008006" key="4">
    <source>
        <dbReference type="Google" id="ProtNLM"/>
    </source>
</evidence>
<accession>A0ABR1LDC5</accession>
<dbReference type="EMBL" id="JBBPEH010000010">
    <property type="protein sequence ID" value="KAK7533243.1"/>
    <property type="molecule type" value="Genomic_DNA"/>
</dbReference>
<sequence length="143" mass="16029">MAHRDDRIRPARSNSRVMAQSAFSLLTHSEWGEVRGAFFGRKTGSTRRAITMTLEGMLLTNISLFLPFKCLVFSSFMGNLGGRGGRTDGLGGADRRLLHDGRHGVWTGFCLLVCLVVRRRKDMARVCLFSCLLSLLFFLLLMD</sequence>
<feature type="transmembrane region" description="Helical" evidence="1">
    <location>
        <begin position="57"/>
        <end position="81"/>
    </location>
</feature>
<name>A0ABR1LDC5_9PEZI</name>
<organism evidence="2 3">
    <name type="scientific">Phyllosticta citribraziliensis</name>
    <dbReference type="NCBI Taxonomy" id="989973"/>
    <lineage>
        <taxon>Eukaryota</taxon>
        <taxon>Fungi</taxon>
        <taxon>Dikarya</taxon>
        <taxon>Ascomycota</taxon>
        <taxon>Pezizomycotina</taxon>
        <taxon>Dothideomycetes</taxon>
        <taxon>Dothideomycetes incertae sedis</taxon>
        <taxon>Botryosphaeriales</taxon>
        <taxon>Phyllostictaceae</taxon>
        <taxon>Phyllosticta</taxon>
    </lineage>
</organism>
<dbReference type="GeneID" id="92034167"/>
<gene>
    <name evidence="2" type="ORF">J3D65DRAFT_634841</name>
</gene>
<comment type="caution">
    <text evidence="2">The sequence shown here is derived from an EMBL/GenBank/DDBJ whole genome shotgun (WGS) entry which is preliminary data.</text>
</comment>
<feature type="transmembrane region" description="Helical" evidence="1">
    <location>
        <begin position="101"/>
        <end position="117"/>
    </location>
</feature>
<keyword evidence="3" id="KW-1185">Reference proteome</keyword>